<protein>
    <submittedName>
        <fullName evidence="8">LEAF RUST 10 DISEASE-RESISTANCE LOCUS RECEPTOR-LIKE PROTEIN KINASE-like 1.2</fullName>
    </submittedName>
</protein>
<name>A0A1U7ZWN6_NELNU</name>
<dbReference type="eggNOG" id="KOG1187">
    <property type="taxonomic scope" value="Eukaryota"/>
</dbReference>
<feature type="chain" id="PRO_5010560772" evidence="4">
    <location>
        <begin position="27"/>
        <end position="272"/>
    </location>
</feature>
<evidence type="ECO:0000256" key="2">
    <source>
        <dbReference type="ARBA" id="ARBA00022729"/>
    </source>
</evidence>
<dbReference type="GO" id="GO:0016020">
    <property type="term" value="C:membrane"/>
    <property type="evidence" value="ECO:0007669"/>
    <property type="project" value="UniProtKB-SubCell"/>
</dbReference>
<dbReference type="RefSeq" id="XP_010252922.1">
    <property type="nucleotide sequence ID" value="XM_010254620.1"/>
</dbReference>
<dbReference type="GO" id="GO:0030247">
    <property type="term" value="F:polysaccharide binding"/>
    <property type="evidence" value="ECO:0007669"/>
    <property type="project" value="InterPro"/>
</dbReference>
<comment type="subcellular location">
    <subcellularLocation>
        <location evidence="1">Membrane</location>
        <topology evidence="1">Single-pass membrane protein</topology>
    </subcellularLocation>
</comment>
<dbReference type="OrthoDB" id="635050at2759"/>
<proteinExistence type="predicted"/>
<dbReference type="PANTHER" id="PTHR33138:SF1">
    <property type="entry name" value="OS01G0113900 PROTEIN"/>
    <property type="match status" value="1"/>
</dbReference>
<keyword evidence="7" id="KW-1185">Reference proteome</keyword>
<organism evidence="7 8">
    <name type="scientific">Nelumbo nucifera</name>
    <name type="common">Sacred lotus</name>
    <dbReference type="NCBI Taxonomy" id="4432"/>
    <lineage>
        <taxon>Eukaryota</taxon>
        <taxon>Viridiplantae</taxon>
        <taxon>Streptophyta</taxon>
        <taxon>Embryophyta</taxon>
        <taxon>Tracheophyta</taxon>
        <taxon>Spermatophyta</taxon>
        <taxon>Magnoliopsida</taxon>
        <taxon>Proteales</taxon>
        <taxon>Nelumbonaceae</taxon>
        <taxon>Nelumbo</taxon>
    </lineage>
</organism>
<evidence type="ECO:0000256" key="4">
    <source>
        <dbReference type="SAM" id="SignalP"/>
    </source>
</evidence>
<keyword evidence="2 4" id="KW-0732">Signal</keyword>
<dbReference type="InParanoid" id="A0A1U7ZWN6"/>
<feature type="domain" description="Wall-associated receptor kinase galacturonan-binding" evidence="5">
    <location>
        <begin position="40"/>
        <end position="106"/>
    </location>
</feature>
<evidence type="ECO:0000256" key="3">
    <source>
        <dbReference type="ARBA" id="ARBA00023180"/>
    </source>
</evidence>
<keyword evidence="3" id="KW-0325">Glycoprotein</keyword>
<reference evidence="8" key="1">
    <citation type="submission" date="2025-08" db="UniProtKB">
        <authorList>
            <consortium name="RefSeq"/>
        </authorList>
    </citation>
    <scope>IDENTIFICATION</scope>
</reference>
<dbReference type="InterPro" id="IPR032872">
    <property type="entry name" value="WAK_assoc_C"/>
</dbReference>
<gene>
    <name evidence="8" type="primary">LOC104594353</name>
</gene>
<dbReference type="Pfam" id="PF14380">
    <property type="entry name" value="WAK_assoc"/>
    <property type="match status" value="1"/>
</dbReference>
<evidence type="ECO:0000259" key="5">
    <source>
        <dbReference type="Pfam" id="PF13947"/>
    </source>
</evidence>
<dbReference type="PANTHER" id="PTHR33138">
    <property type="entry name" value="OS01G0690200 PROTEIN"/>
    <property type="match status" value="1"/>
</dbReference>
<dbReference type="Proteomes" id="UP000189703">
    <property type="component" value="Unplaced"/>
</dbReference>
<accession>A0A1U7ZWN6</accession>
<dbReference type="GeneID" id="104594353"/>
<dbReference type="AlphaFoldDB" id="A0A1U7ZWN6"/>
<feature type="signal peptide" evidence="4">
    <location>
        <begin position="1"/>
        <end position="26"/>
    </location>
</feature>
<evidence type="ECO:0000259" key="6">
    <source>
        <dbReference type="Pfam" id="PF14380"/>
    </source>
</evidence>
<evidence type="ECO:0000256" key="1">
    <source>
        <dbReference type="ARBA" id="ARBA00004167"/>
    </source>
</evidence>
<sequence>MSRQKPLQLQLHLLLFPSLILLSVGANGVTPVNSTSSDLCPSYDCGDGVVISYPFWYNNTSTSPYCGYPSFGLSCSPDNETILRLSSDTYYVKHINYSTKTVTLVDADVMGNSCPRVRHNISLTSLVPQLRYPNYTTSNLTFFFCCSRFPQAYLNNYASLSCLISGQNQSYVFSSDAIPETIDWYRYCKDKVVTSVMRSAVLDALLSNTSGFSRALQGGFELDWGSLVDCRACENSGGRCAYNTNSTKLLCICKDKTGIWKRCSDFNIFLEN</sequence>
<dbReference type="Pfam" id="PF13947">
    <property type="entry name" value="GUB_WAK_bind"/>
    <property type="match status" value="1"/>
</dbReference>
<dbReference type="FunCoup" id="A0A1U7ZWN6">
    <property type="interactions" value="382"/>
</dbReference>
<dbReference type="KEGG" id="nnu:104594353"/>
<evidence type="ECO:0000313" key="7">
    <source>
        <dbReference type="Proteomes" id="UP000189703"/>
    </source>
</evidence>
<dbReference type="InterPro" id="IPR025287">
    <property type="entry name" value="WAK_GUB"/>
</dbReference>
<evidence type="ECO:0000313" key="8">
    <source>
        <dbReference type="RefSeq" id="XP_010252922.1"/>
    </source>
</evidence>
<feature type="domain" description="Wall-associated receptor kinase C-terminal" evidence="6">
    <location>
        <begin position="162"/>
        <end position="256"/>
    </location>
</feature>
<dbReference type="OMA" id="CPSFDCG"/>